<dbReference type="Pfam" id="PF13306">
    <property type="entry name" value="LRR_5"/>
    <property type="match status" value="2"/>
</dbReference>
<feature type="compositionally biased region" description="Acidic residues" evidence="1">
    <location>
        <begin position="96"/>
        <end position="111"/>
    </location>
</feature>
<dbReference type="PROSITE" id="PS51257">
    <property type="entry name" value="PROKAR_LIPOPROTEIN"/>
    <property type="match status" value="1"/>
</dbReference>
<dbReference type="InterPro" id="IPR032675">
    <property type="entry name" value="LRR_dom_sf"/>
</dbReference>
<dbReference type="PANTHER" id="PTHR45661">
    <property type="entry name" value="SURFACE ANTIGEN"/>
    <property type="match status" value="1"/>
</dbReference>
<dbReference type="GO" id="GO:0033918">
    <property type="term" value="F:kappa-carrageenase activity"/>
    <property type="evidence" value="ECO:0007669"/>
    <property type="project" value="UniProtKB-EC"/>
</dbReference>
<protein>
    <submittedName>
        <fullName evidence="4">Kappa-carrageenase</fullName>
        <ecNumber evidence="4">3.2.1.83</ecNumber>
    </submittedName>
</protein>
<dbReference type="InterPro" id="IPR053139">
    <property type="entry name" value="Surface_bspA-like"/>
</dbReference>
<feature type="compositionally biased region" description="Acidic residues" evidence="1">
    <location>
        <begin position="80"/>
        <end position="89"/>
    </location>
</feature>
<dbReference type="EMBL" id="CACRST010000025">
    <property type="protein sequence ID" value="VYT27871.1"/>
    <property type="molecule type" value="Genomic_DNA"/>
</dbReference>
<dbReference type="Gene3D" id="3.80.10.10">
    <property type="entry name" value="Ribonuclease Inhibitor"/>
    <property type="match status" value="1"/>
</dbReference>
<feature type="signal peptide" evidence="2">
    <location>
        <begin position="1"/>
        <end position="24"/>
    </location>
</feature>
<evidence type="ECO:0000313" key="4">
    <source>
        <dbReference type="EMBL" id="VYT27871.1"/>
    </source>
</evidence>
<name>A0A6N2VH82_9FIRM</name>
<dbReference type="PANTHER" id="PTHR45661:SF3">
    <property type="entry name" value="IG-LIKE DOMAIN-CONTAINING PROTEIN"/>
    <property type="match status" value="1"/>
</dbReference>
<dbReference type="InterPro" id="IPR026906">
    <property type="entry name" value="LRR_5"/>
</dbReference>
<keyword evidence="4" id="KW-0378">Hydrolase</keyword>
<evidence type="ECO:0000259" key="3">
    <source>
        <dbReference type="SMART" id="SM00635"/>
    </source>
</evidence>
<dbReference type="SUPFAM" id="SSF52058">
    <property type="entry name" value="L domain-like"/>
    <property type="match status" value="1"/>
</dbReference>
<dbReference type="SUPFAM" id="SSF49373">
    <property type="entry name" value="Invasin/intimin cell-adhesion fragments"/>
    <property type="match status" value="2"/>
</dbReference>
<feature type="chain" id="PRO_5026824802" evidence="2">
    <location>
        <begin position="25"/>
        <end position="1379"/>
    </location>
</feature>
<evidence type="ECO:0000256" key="2">
    <source>
        <dbReference type="SAM" id="SignalP"/>
    </source>
</evidence>
<organism evidence="4">
    <name type="scientific">Blautia glucerasea</name>
    <dbReference type="NCBI Taxonomy" id="536633"/>
    <lineage>
        <taxon>Bacteria</taxon>
        <taxon>Bacillati</taxon>
        <taxon>Bacillota</taxon>
        <taxon>Clostridia</taxon>
        <taxon>Lachnospirales</taxon>
        <taxon>Lachnospiraceae</taxon>
        <taxon>Blautia</taxon>
    </lineage>
</organism>
<dbReference type="Pfam" id="PF02368">
    <property type="entry name" value="Big_2"/>
    <property type="match status" value="2"/>
</dbReference>
<reference evidence="4" key="1">
    <citation type="submission" date="2019-11" db="EMBL/GenBank/DDBJ databases">
        <authorList>
            <person name="Feng L."/>
        </authorList>
    </citation>
    <scope>NUCLEOTIDE SEQUENCE</scope>
    <source>
        <strain evidence="4">BgluceraseaLFYP119</strain>
    </source>
</reference>
<evidence type="ECO:0000256" key="1">
    <source>
        <dbReference type="SAM" id="MobiDB-lite"/>
    </source>
</evidence>
<dbReference type="SMART" id="SM00635">
    <property type="entry name" value="BID_2"/>
    <property type="match status" value="2"/>
</dbReference>
<gene>
    <name evidence="4" type="primary">cgkA_4</name>
    <name evidence="4" type="ORF">BGLFYP119_02604</name>
</gene>
<dbReference type="InterPro" id="IPR003343">
    <property type="entry name" value="Big_2"/>
</dbReference>
<sequence>MRKKKIAMLLTFIMTVGCIDSAMAVSGAEFASDVVQDGSESIPEMEFDTETDIAEEEAVWESEGIESDLDTEEDIFSSEEIETDSDVEGEIFSSGEENEITSEPEVESEDEEQVEAFSAESYMAAEIGDISNGYHIGNLTVPLHTDTNGNVFIGIDNSLYPVSDNFDFSNIQGIIGSDNKEIVYVAEENVIHEAYACSDMMVPSVNISTDPKELVYKNGKLNTYSFKINVRIFNRLKKKYDFLPSSIIDSLSTTLTNLKVIPSSGDLNFGKDGFWIFGNDITEINETLNQPIGCGEEVFHSYVVQINKNYKLLAADSFLGVKAEISTTNGEARISASVSVGNLDYQSQQAEEKKAATRKGKAISAAKNSINNNAERNVAFDAFLSNYLTNEQIRICQNYVYAYAGTMMAATTGEYSSTDKIMDKVFPKLGIDKRMLTKVKKLVGTTTIKFNDIKAVFTVDMGSFSLGNSSAYAAMGKIKYSLYKGYKVTGGTGMITYTDVKTFVEDLKDIADSTIKDLYNVWGKNADKIAAYLTEGTIIETLRNNGIIGSFSGNVYKVLTEPTRRYTKTLIECPVDIEVYDFSGNLCGVIKDNKVDTAYNDIYMYVDDDKKYVYLSANDYYLKLVGNDSGLMDYAVEEYNYDGSLVRKIDYKDVPLNSGKQYTATIPDAGTFPTEIYDLMDSSGNEINATLDSMTESQSDDERRFSWNLSDDGILSISGNVGMDYAVSNPPWYDQRDKITSVVIEEGITSITGAFCEHQNLREIVIPSSVKTIGRYTFDHCLSLESVAIPDSVKKIDEYAFSNCKKIENIIIPDSVTEIGDDAFAFCTNLNNISIGKGVTSIGDFAFRETALVNVVFPENVVSVSDVFYGCEKLVSVTVGSGMVDGLEECRNNSDSFKGYIVSENNPAYYTWDGILFNKEKTELLVYPRGRSNTSYRVPDTVSRIGNNGAFGRCRNIKTIIIPPSVTYIDYNTFDNCSNLENLIFQGDSPEFIGNGSFDDVASDFTIYYPPNNSTWTPFPIHYDPVTWPKLEQIKLMAYCGILEDGTVNLKHEYTKTVVQEVSCTQDGLYQYKCIRCGNIYTEKIPSLGHLWGSITVTKQATCTEAGIKSRTCEKCGVSETTSIPAIGHSYHWKTDRNATCGKDGQRHQECTRCKVNGKTESIRATGKHSFGSWTIRRQATALVTGILERKCRVCGGAKQTQTTAKLEPAVTLNIPQKKTLPLTFKKTFTVKVSKLTKGDSVKSWSSSNKNVVTVSGKGKLTAKRMGTAKITVKLRSGKTTWFKVKVQKANVKTSSLRVVNKSTGKTAASKIVMKRGKRLILTSTVSPVTSRESIVYSSSNKKVATVSSKGTITAKRKGTSIITVKSGRKYKKIRITVR</sequence>
<keyword evidence="4" id="KW-0326">Glycosidase</keyword>
<keyword evidence="2" id="KW-0732">Signal</keyword>
<feature type="domain" description="BIG2" evidence="3">
    <location>
        <begin position="1209"/>
        <end position="1285"/>
    </location>
</feature>
<dbReference type="InterPro" id="IPR008964">
    <property type="entry name" value="Invasin/intimin_cell_adhesion"/>
</dbReference>
<feature type="domain" description="BIG2" evidence="3">
    <location>
        <begin position="1302"/>
        <end position="1377"/>
    </location>
</feature>
<dbReference type="RefSeq" id="WP_156355134.1">
    <property type="nucleotide sequence ID" value="NZ_CACRST010000025.1"/>
</dbReference>
<accession>A0A6N2VH82</accession>
<dbReference type="Gene3D" id="2.60.40.1080">
    <property type="match status" value="2"/>
</dbReference>
<proteinExistence type="predicted"/>
<dbReference type="EC" id="3.2.1.83" evidence="4"/>
<feature type="region of interest" description="Disordered" evidence="1">
    <location>
        <begin position="80"/>
        <end position="111"/>
    </location>
</feature>